<accession>A0ABS8HBD1</accession>
<dbReference type="Proteomes" id="UP001198830">
    <property type="component" value="Unassembled WGS sequence"/>
</dbReference>
<gene>
    <name evidence="1" type="ORF">LL253_19450</name>
</gene>
<organism evidence="1 2">
    <name type="scientific">Sphingobium soli</name>
    <dbReference type="NCBI Taxonomy" id="1591116"/>
    <lineage>
        <taxon>Bacteria</taxon>
        <taxon>Pseudomonadati</taxon>
        <taxon>Pseudomonadota</taxon>
        <taxon>Alphaproteobacteria</taxon>
        <taxon>Sphingomonadales</taxon>
        <taxon>Sphingomonadaceae</taxon>
        <taxon>Sphingobium</taxon>
    </lineage>
</organism>
<name>A0ABS8HBD1_9SPHN</name>
<keyword evidence="2" id="KW-1185">Reference proteome</keyword>
<proteinExistence type="predicted"/>
<evidence type="ECO:0000313" key="1">
    <source>
        <dbReference type="EMBL" id="MCC4234851.1"/>
    </source>
</evidence>
<protein>
    <submittedName>
        <fullName evidence="1">Uncharacterized protein</fullName>
    </submittedName>
</protein>
<reference evidence="1 2" key="1">
    <citation type="submission" date="2021-10" db="EMBL/GenBank/DDBJ databases">
        <title>The diversity and Nitrogen Metabolism of Culturable Nitrate-Utilizing Bacteria Within the Oxygen Minimum Zone of the Changjiang (Yangtze River)Estuary.</title>
        <authorList>
            <person name="Zhang D."/>
            <person name="Zheng J."/>
            <person name="Liu S."/>
            <person name="He W."/>
        </authorList>
    </citation>
    <scope>NUCLEOTIDE SEQUENCE [LARGE SCALE GENOMIC DNA]</scope>
    <source>
        <strain evidence="1 2">FXH275-2</strain>
    </source>
</reference>
<dbReference type="EMBL" id="JAJGNP010000032">
    <property type="protein sequence ID" value="MCC4234851.1"/>
    <property type="molecule type" value="Genomic_DNA"/>
</dbReference>
<comment type="caution">
    <text evidence="1">The sequence shown here is derived from an EMBL/GenBank/DDBJ whole genome shotgun (WGS) entry which is preliminary data.</text>
</comment>
<evidence type="ECO:0000313" key="2">
    <source>
        <dbReference type="Proteomes" id="UP001198830"/>
    </source>
</evidence>
<dbReference type="RefSeq" id="WP_228228170.1">
    <property type="nucleotide sequence ID" value="NZ_JAJGNP010000032.1"/>
</dbReference>
<sequence>MDDYFDDEGNLSLFKLMSPHDPARAADPATRSFRWALAEQRLAQMAAEAEERVRVLKWLGSPEF</sequence>